<dbReference type="PANTHER" id="PTHR48020:SF12">
    <property type="entry name" value="PROTON MYO-INOSITOL COTRANSPORTER"/>
    <property type="match status" value="1"/>
</dbReference>
<evidence type="ECO:0000256" key="9">
    <source>
        <dbReference type="ARBA" id="ARBA00044648"/>
    </source>
</evidence>
<evidence type="ECO:0000256" key="7">
    <source>
        <dbReference type="ARBA" id="ARBA00023136"/>
    </source>
</evidence>
<feature type="transmembrane region" description="Helical" evidence="16">
    <location>
        <begin position="350"/>
        <end position="369"/>
    </location>
</feature>
<evidence type="ECO:0000313" key="18">
    <source>
        <dbReference type="EMBL" id="EQC41798.1"/>
    </source>
</evidence>
<dbReference type="NCBIfam" id="TIGR00879">
    <property type="entry name" value="SP"/>
    <property type="match status" value="1"/>
</dbReference>
<dbReference type="InterPro" id="IPR050814">
    <property type="entry name" value="Myo-inositol_Transporter"/>
</dbReference>
<dbReference type="GO" id="GO:0016020">
    <property type="term" value="C:membrane"/>
    <property type="evidence" value="ECO:0007669"/>
    <property type="project" value="UniProtKB-SubCell"/>
</dbReference>
<organism evidence="18 19">
    <name type="scientific">Saprolegnia diclina (strain VS20)</name>
    <dbReference type="NCBI Taxonomy" id="1156394"/>
    <lineage>
        <taxon>Eukaryota</taxon>
        <taxon>Sar</taxon>
        <taxon>Stramenopiles</taxon>
        <taxon>Oomycota</taxon>
        <taxon>Saprolegniomycetes</taxon>
        <taxon>Saprolegniales</taxon>
        <taxon>Saprolegniaceae</taxon>
        <taxon>Saprolegnia</taxon>
    </lineage>
</organism>
<dbReference type="AlphaFoldDB" id="T0S908"/>
<dbReference type="RefSeq" id="XP_008604368.1">
    <property type="nucleotide sequence ID" value="XM_008606146.1"/>
</dbReference>
<evidence type="ECO:0000256" key="12">
    <source>
        <dbReference type="ARBA" id="ARBA00044668"/>
    </source>
</evidence>
<evidence type="ECO:0000256" key="5">
    <source>
        <dbReference type="ARBA" id="ARBA00022692"/>
    </source>
</evidence>
<feature type="transmembrane region" description="Helical" evidence="16">
    <location>
        <begin position="96"/>
        <end position="119"/>
    </location>
</feature>
<keyword evidence="19" id="KW-1185">Reference proteome</keyword>
<dbReference type="OMA" id="ETGWRWM"/>
<name>T0S908_SAPDV</name>
<keyword evidence="5 16" id="KW-0812">Transmembrane</keyword>
<feature type="transmembrane region" description="Helical" evidence="16">
    <location>
        <begin position="67"/>
        <end position="84"/>
    </location>
</feature>
<evidence type="ECO:0000256" key="10">
    <source>
        <dbReference type="ARBA" id="ARBA00044656"/>
    </source>
</evidence>
<dbReference type="VEuPathDB" id="FungiDB:SDRG_00661"/>
<sequence length="549" mass="58102">MVYRDDETQALVPKARSTTPCLMLLTCCSCIGGFLFGYDTGVISGALVSMQGSDGGFSLTTLQSETVVSAAIVGAILGAAMGSYGNDRFGRKPMILASSTLFTLGAAAMGLASTLSILITGRFVVGVAIGVSSMTGTTPTNASPYWLVFVVPVYIAEASHPASRGTLVSLNTLMITGGQFAASVFDGFLSTTPQGWRYMLGLVVVPSVLQFIGFLMLPESPRWLNDKGFRVAAQDALLRIRGSADIYDEWELMVAEADASDLREKNFVADLKAPAVLRALTLGCGLQILQQLCGINTVMYYGATIVQMAGFNDPSTAIWLAALVAFSNFAFTIVGIFLVDRAGRRPTTLWSLAGVVLALTALGTAFHLAESVSIPVHGVGACASFGTCFDCVANPGCGYCAATNTCLPGSDVTPLDAFLCENKRLNWSFHTCPTKSSVYSWLIVGAMFAYLACFASGMGCMPWTINAEIYPTSVRSAAIGLATTSNWVANLVVSYTFLSITEALSPAGAFYLYAGIAALGFIWLCKALPETKGLALEDIQRIFEDDKAQ</sequence>
<comment type="subcellular location">
    <subcellularLocation>
        <location evidence="1">Membrane</location>
        <topology evidence="1">Multi-pass membrane protein</topology>
    </subcellularLocation>
</comment>
<evidence type="ECO:0000259" key="17">
    <source>
        <dbReference type="PROSITE" id="PS50850"/>
    </source>
</evidence>
<dbReference type="PROSITE" id="PS00216">
    <property type="entry name" value="SUGAR_TRANSPORT_1"/>
    <property type="match status" value="1"/>
</dbReference>
<dbReference type="PRINTS" id="PR00171">
    <property type="entry name" value="SUGRTRNSPORT"/>
</dbReference>
<dbReference type="PROSITE" id="PS50850">
    <property type="entry name" value="MFS"/>
    <property type="match status" value="1"/>
</dbReference>
<accession>T0S908</accession>
<evidence type="ECO:0000313" key="19">
    <source>
        <dbReference type="Proteomes" id="UP000030762"/>
    </source>
</evidence>
<feature type="transmembrane region" description="Helical" evidence="16">
    <location>
        <begin position="477"/>
        <end position="498"/>
    </location>
</feature>
<dbReference type="SUPFAM" id="SSF103473">
    <property type="entry name" value="MFS general substrate transporter"/>
    <property type="match status" value="1"/>
</dbReference>
<protein>
    <recommendedName>
        <fullName evidence="14">Hexose transporter 1</fullName>
    </recommendedName>
</protein>
<evidence type="ECO:0000256" key="8">
    <source>
        <dbReference type="ARBA" id="ARBA00044637"/>
    </source>
</evidence>
<dbReference type="InterPro" id="IPR003663">
    <property type="entry name" value="Sugar/inositol_transpt"/>
</dbReference>
<feature type="transmembrane region" description="Helical" evidence="16">
    <location>
        <begin position="21"/>
        <end position="47"/>
    </location>
</feature>
<keyword evidence="6 16" id="KW-1133">Transmembrane helix</keyword>
<dbReference type="GeneID" id="19941388"/>
<evidence type="ECO:0000256" key="11">
    <source>
        <dbReference type="ARBA" id="ARBA00044662"/>
    </source>
</evidence>
<keyword evidence="4 15" id="KW-0813">Transport</keyword>
<gene>
    <name evidence="18" type="ORF">SDRG_00661</name>
</gene>
<feature type="transmembrane region" description="Helical" evidence="16">
    <location>
        <begin position="139"/>
        <end position="156"/>
    </location>
</feature>
<dbReference type="InterPro" id="IPR036259">
    <property type="entry name" value="MFS_trans_sf"/>
</dbReference>
<evidence type="ECO:0000256" key="6">
    <source>
        <dbReference type="ARBA" id="ARBA00022989"/>
    </source>
</evidence>
<feature type="domain" description="Major facilitator superfamily (MFS) profile" evidence="17">
    <location>
        <begin position="25"/>
        <end position="532"/>
    </location>
</feature>
<reference evidence="18 19" key="1">
    <citation type="submission" date="2012-04" db="EMBL/GenBank/DDBJ databases">
        <title>The Genome Sequence of Saprolegnia declina VS20.</title>
        <authorList>
            <consortium name="The Broad Institute Genome Sequencing Platform"/>
            <person name="Russ C."/>
            <person name="Nusbaum C."/>
            <person name="Tyler B."/>
            <person name="van West P."/>
            <person name="Dieguez-Uribeondo J."/>
            <person name="de Bruijn I."/>
            <person name="Tripathy S."/>
            <person name="Jiang R."/>
            <person name="Young S.K."/>
            <person name="Zeng Q."/>
            <person name="Gargeya S."/>
            <person name="Fitzgerald M."/>
            <person name="Haas B."/>
            <person name="Abouelleil A."/>
            <person name="Alvarado L."/>
            <person name="Arachchi H.M."/>
            <person name="Berlin A."/>
            <person name="Chapman S.B."/>
            <person name="Goldberg J."/>
            <person name="Griggs A."/>
            <person name="Gujja S."/>
            <person name="Hansen M."/>
            <person name="Howarth C."/>
            <person name="Imamovic A."/>
            <person name="Larimer J."/>
            <person name="McCowen C."/>
            <person name="Montmayeur A."/>
            <person name="Murphy C."/>
            <person name="Neiman D."/>
            <person name="Pearson M."/>
            <person name="Priest M."/>
            <person name="Roberts A."/>
            <person name="Saif S."/>
            <person name="Shea T."/>
            <person name="Sisk P."/>
            <person name="Sykes S."/>
            <person name="Wortman J."/>
            <person name="Nusbaum C."/>
            <person name="Birren B."/>
        </authorList>
    </citation>
    <scope>NUCLEOTIDE SEQUENCE [LARGE SCALE GENOMIC DNA]</scope>
    <source>
        <strain evidence="18 19">VS20</strain>
    </source>
</reference>
<dbReference type="GO" id="GO:0022857">
    <property type="term" value="F:transmembrane transporter activity"/>
    <property type="evidence" value="ECO:0007669"/>
    <property type="project" value="InterPro"/>
</dbReference>
<dbReference type="InterPro" id="IPR005829">
    <property type="entry name" value="Sugar_transporter_CS"/>
</dbReference>
<dbReference type="Gene3D" id="1.20.1250.20">
    <property type="entry name" value="MFS general substrate transporter like domains"/>
    <property type="match status" value="2"/>
</dbReference>
<comment type="catalytic activity">
    <reaction evidence="13">
        <text>D-fructose(out) = D-fructose(in)</text>
        <dbReference type="Rhea" id="RHEA:60372"/>
        <dbReference type="ChEBI" id="CHEBI:37721"/>
    </reaction>
    <physiologicalReaction direction="left-to-right" evidence="13">
        <dbReference type="Rhea" id="RHEA:60373"/>
    </physiologicalReaction>
</comment>
<comment type="subunit">
    <text evidence="3">Homodimer.</text>
</comment>
<comment type="catalytic activity">
    <reaction evidence="10">
        <text>D-xylose(out) = D-xylose(in)</text>
        <dbReference type="Rhea" id="RHEA:78427"/>
        <dbReference type="ChEBI" id="CHEBI:53455"/>
    </reaction>
    <physiologicalReaction direction="left-to-right" evidence="10">
        <dbReference type="Rhea" id="RHEA:78428"/>
    </physiologicalReaction>
</comment>
<evidence type="ECO:0000256" key="16">
    <source>
        <dbReference type="SAM" id="Phobius"/>
    </source>
</evidence>
<comment type="similarity">
    <text evidence="2 15">Belongs to the major facilitator superfamily. Sugar transporter (TC 2.A.1.1) family.</text>
</comment>
<evidence type="ECO:0000256" key="1">
    <source>
        <dbReference type="ARBA" id="ARBA00004141"/>
    </source>
</evidence>
<feature type="transmembrane region" description="Helical" evidence="16">
    <location>
        <begin position="317"/>
        <end position="338"/>
    </location>
</feature>
<dbReference type="InterPro" id="IPR020846">
    <property type="entry name" value="MFS_dom"/>
</dbReference>
<comment type="catalytic activity">
    <reaction evidence="11">
        <text>D-mannose(out) = D-mannose(in)</text>
        <dbReference type="Rhea" id="RHEA:78391"/>
        <dbReference type="ChEBI" id="CHEBI:4208"/>
    </reaction>
    <physiologicalReaction direction="left-to-right" evidence="11">
        <dbReference type="Rhea" id="RHEA:78392"/>
    </physiologicalReaction>
</comment>
<feature type="transmembrane region" description="Helical" evidence="16">
    <location>
        <begin position="438"/>
        <end position="465"/>
    </location>
</feature>
<dbReference type="Pfam" id="PF00083">
    <property type="entry name" value="Sugar_tr"/>
    <property type="match status" value="2"/>
</dbReference>
<evidence type="ECO:0000256" key="15">
    <source>
        <dbReference type="RuleBase" id="RU003346"/>
    </source>
</evidence>
<keyword evidence="7 16" id="KW-0472">Membrane</keyword>
<comment type="catalytic activity">
    <reaction evidence="12">
        <text>D-glucosamine(out) = D-glucosamine(in)</text>
        <dbReference type="Rhea" id="RHEA:78423"/>
        <dbReference type="ChEBI" id="CHEBI:58723"/>
    </reaction>
    <physiologicalReaction direction="left-to-right" evidence="12">
        <dbReference type="Rhea" id="RHEA:78424"/>
    </physiologicalReaction>
</comment>
<dbReference type="InParanoid" id="T0S908"/>
<evidence type="ECO:0000256" key="13">
    <source>
        <dbReference type="ARBA" id="ARBA00044710"/>
    </source>
</evidence>
<dbReference type="STRING" id="1156394.T0S908"/>
<evidence type="ECO:0000256" key="14">
    <source>
        <dbReference type="ARBA" id="ARBA00044780"/>
    </source>
</evidence>
<feature type="transmembrane region" description="Helical" evidence="16">
    <location>
        <begin position="168"/>
        <end position="189"/>
    </location>
</feature>
<dbReference type="Proteomes" id="UP000030762">
    <property type="component" value="Unassembled WGS sequence"/>
</dbReference>
<dbReference type="OrthoDB" id="6339427at2759"/>
<evidence type="ECO:0000256" key="3">
    <source>
        <dbReference type="ARBA" id="ARBA00011738"/>
    </source>
</evidence>
<dbReference type="eggNOG" id="KOG0254">
    <property type="taxonomic scope" value="Eukaryota"/>
</dbReference>
<evidence type="ECO:0000256" key="4">
    <source>
        <dbReference type="ARBA" id="ARBA00022448"/>
    </source>
</evidence>
<feature type="transmembrane region" description="Helical" evidence="16">
    <location>
        <begin position="510"/>
        <end position="528"/>
    </location>
</feature>
<dbReference type="InterPro" id="IPR005828">
    <property type="entry name" value="MFS_sugar_transport-like"/>
</dbReference>
<comment type="catalytic activity">
    <reaction evidence="9">
        <text>D-glucose(out) = D-glucose(in)</text>
        <dbReference type="Rhea" id="RHEA:60376"/>
        <dbReference type="ChEBI" id="CHEBI:4167"/>
    </reaction>
    <physiologicalReaction direction="left-to-right" evidence="9">
        <dbReference type="Rhea" id="RHEA:60377"/>
    </physiologicalReaction>
</comment>
<proteinExistence type="inferred from homology"/>
<comment type="catalytic activity">
    <reaction evidence="8">
        <text>D-galactose(in) = D-galactose(out)</text>
        <dbReference type="Rhea" id="RHEA:34915"/>
        <dbReference type="ChEBI" id="CHEBI:4139"/>
    </reaction>
    <physiologicalReaction direction="right-to-left" evidence="8">
        <dbReference type="Rhea" id="RHEA:34917"/>
    </physiologicalReaction>
</comment>
<dbReference type="PANTHER" id="PTHR48020">
    <property type="entry name" value="PROTON MYO-INOSITOL COTRANSPORTER"/>
    <property type="match status" value="1"/>
</dbReference>
<dbReference type="EMBL" id="JH767133">
    <property type="protein sequence ID" value="EQC41798.1"/>
    <property type="molecule type" value="Genomic_DNA"/>
</dbReference>
<feature type="transmembrane region" description="Helical" evidence="16">
    <location>
        <begin position="195"/>
        <end position="217"/>
    </location>
</feature>
<evidence type="ECO:0000256" key="2">
    <source>
        <dbReference type="ARBA" id="ARBA00010992"/>
    </source>
</evidence>